<dbReference type="Proteomes" id="UP001652504">
    <property type="component" value="Unassembled WGS sequence"/>
</dbReference>
<sequence length="438" mass="48235">MSNPKQLIRATSRLMRGKPHAPFSYIQQEGRPLGLDARISESRPYQGEGGYSQNHDGNRNHNSGGGEGSGGSGENQKGNGWRTARRLFGRGLAVGAVGVGLKDQYERFKISEFQQPEVISRTHMTPEERLSTFASNAAYSIDGDLSKSEDYKKLRDEGYHPPSEDALKQLANEPGIERVDFETGAVYGSRGERWFALVKDEPDGIKVISSVRGSLAEISRDAAWDWGSVNIPSMFNIKVGDQTNNLTNHTEALLGSLIDESGGKKISWLSTGHSKGGQQASVIATNLQIGFGDLVDARSISLQSASVSHTEINNLAHKFNMPSDKVLAVQQSIGTLIRGKNEPLSSIFMRNLFHQPAAGGVIYEFPETEEQREKSLVLDTRVKKMRDLFMQSLKELPVDEADRHEDSFLSMLTAYVLSQLSYHSLEALSALAESQHVR</sequence>
<evidence type="ECO:0000256" key="1">
    <source>
        <dbReference type="SAM" id="MobiDB-lite"/>
    </source>
</evidence>
<evidence type="ECO:0000313" key="2">
    <source>
        <dbReference type="EMBL" id="MCV2883321.1"/>
    </source>
</evidence>
<accession>A0ABT3A4L2</accession>
<reference evidence="2 3" key="1">
    <citation type="submission" date="2022-10" db="EMBL/GenBank/DDBJ databases">
        <title>Aestuariibacter sp. AA17 isolated from Montipora capitata coral fragment.</title>
        <authorList>
            <person name="Emsley S.A."/>
            <person name="Pfannmuller K.M."/>
            <person name="Loughran R.M."/>
            <person name="Shlafstein M."/>
            <person name="Papke E."/>
            <person name="Saw J.H."/>
            <person name="Ushijima B."/>
            <person name="Videau P."/>
        </authorList>
    </citation>
    <scope>NUCLEOTIDE SEQUENCE [LARGE SCALE GENOMIC DNA]</scope>
    <source>
        <strain evidence="2 3">AA17</strain>
    </source>
</reference>
<proteinExistence type="predicted"/>
<name>A0ABT3A4L2_9ALTE</name>
<organism evidence="2 3">
    <name type="scientific">Fluctibacter corallii</name>
    <dbReference type="NCBI Taxonomy" id="2984329"/>
    <lineage>
        <taxon>Bacteria</taxon>
        <taxon>Pseudomonadati</taxon>
        <taxon>Pseudomonadota</taxon>
        <taxon>Gammaproteobacteria</taxon>
        <taxon>Alteromonadales</taxon>
        <taxon>Alteromonadaceae</taxon>
        <taxon>Fluctibacter</taxon>
    </lineage>
</organism>
<feature type="region of interest" description="Disordered" evidence="1">
    <location>
        <begin position="1"/>
        <end position="80"/>
    </location>
</feature>
<evidence type="ECO:0000313" key="3">
    <source>
        <dbReference type="Proteomes" id="UP001652504"/>
    </source>
</evidence>
<feature type="compositionally biased region" description="Gly residues" evidence="1">
    <location>
        <begin position="63"/>
        <end position="73"/>
    </location>
</feature>
<keyword evidence="3" id="KW-1185">Reference proteome</keyword>
<comment type="caution">
    <text evidence="2">The sequence shown here is derived from an EMBL/GenBank/DDBJ whole genome shotgun (WGS) entry which is preliminary data.</text>
</comment>
<protein>
    <recommendedName>
        <fullName evidence="4">DUF2974 domain-containing protein</fullName>
    </recommendedName>
</protein>
<evidence type="ECO:0008006" key="4">
    <source>
        <dbReference type="Google" id="ProtNLM"/>
    </source>
</evidence>
<gene>
    <name evidence="2" type="ORF">OE749_01250</name>
</gene>
<dbReference type="EMBL" id="JAOWKX010000001">
    <property type="protein sequence ID" value="MCV2883321.1"/>
    <property type="molecule type" value="Genomic_DNA"/>
</dbReference>
<dbReference type="RefSeq" id="WP_263710521.1">
    <property type="nucleotide sequence ID" value="NZ_JAOWKX010000001.1"/>
</dbReference>